<feature type="chain" id="PRO_5042025611" description="Acidic protein" evidence="2">
    <location>
        <begin position="28"/>
        <end position="137"/>
    </location>
</feature>
<dbReference type="EMBL" id="JACGWO010000005">
    <property type="protein sequence ID" value="KAK4428075.1"/>
    <property type="molecule type" value="Genomic_DNA"/>
</dbReference>
<feature type="signal peptide" evidence="2">
    <location>
        <begin position="1"/>
        <end position="27"/>
    </location>
</feature>
<keyword evidence="4" id="KW-1185">Reference proteome</keyword>
<evidence type="ECO:0000256" key="2">
    <source>
        <dbReference type="SAM" id="SignalP"/>
    </source>
</evidence>
<gene>
    <name evidence="3" type="ORF">Salat_1576500</name>
</gene>
<keyword evidence="2" id="KW-0732">Signal</keyword>
<evidence type="ECO:0008006" key="5">
    <source>
        <dbReference type="Google" id="ProtNLM"/>
    </source>
</evidence>
<dbReference type="Proteomes" id="UP001293254">
    <property type="component" value="Unassembled WGS sequence"/>
</dbReference>
<dbReference type="InterPro" id="IPR038975">
    <property type="entry name" value="THNL"/>
</dbReference>
<dbReference type="PANTHER" id="PTHR36312:SF1">
    <property type="entry name" value="OS01G0594500 PROTEIN"/>
    <property type="match status" value="1"/>
</dbReference>
<dbReference type="AlphaFoldDB" id="A0AAE2CMY7"/>
<evidence type="ECO:0000256" key="1">
    <source>
        <dbReference type="SAM" id="MobiDB-lite"/>
    </source>
</evidence>
<accession>A0AAE2CMY7</accession>
<reference evidence="3" key="2">
    <citation type="journal article" date="2024" name="Plant">
        <title>Genomic evolution and insights into agronomic trait innovations of Sesamum species.</title>
        <authorList>
            <person name="Miao H."/>
            <person name="Wang L."/>
            <person name="Qu L."/>
            <person name="Liu H."/>
            <person name="Sun Y."/>
            <person name="Le M."/>
            <person name="Wang Q."/>
            <person name="Wei S."/>
            <person name="Zheng Y."/>
            <person name="Lin W."/>
            <person name="Duan Y."/>
            <person name="Cao H."/>
            <person name="Xiong S."/>
            <person name="Wang X."/>
            <person name="Wei L."/>
            <person name="Li C."/>
            <person name="Ma Q."/>
            <person name="Ju M."/>
            <person name="Zhao R."/>
            <person name="Li G."/>
            <person name="Mu C."/>
            <person name="Tian Q."/>
            <person name="Mei H."/>
            <person name="Zhang T."/>
            <person name="Gao T."/>
            <person name="Zhang H."/>
        </authorList>
    </citation>
    <scope>NUCLEOTIDE SEQUENCE</scope>
    <source>
        <strain evidence="3">3651</strain>
    </source>
</reference>
<evidence type="ECO:0000313" key="4">
    <source>
        <dbReference type="Proteomes" id="UP001293254"/>
    </source>
</evidence>
<feature type="region of interest" description="Disordered" evidence="1">
    <location>
        <begin position="117"/>
        <end position="137"/>
    </location>
</feature>
<comment type="caution">
    <text evidence="3">The sequence shown here is derived from an EMBL/GenBank/DDBJ whole genome shotgun (WGS) entry which is preliminary data.</text>
</comment>
<organism evidence="3 4">
    <name type="scientific">Sesamum alatum</name>
    <dbReference type="NCBI Taxonomy" id="300844"/>
    <lineage>
        <taxon>Eukaryota</taxon>
        <taxon>Viridiplantae</taxon>
        <taxon>Streptophyta</taxon>
        <taxon>Embryophyta</taxon>
        <taxon>Tracheophyta</taxon>
        <taxon>Spermatophyta</taxon>
        <taxon>Magnoliopsida</taxon>
        <taxon>eudicotyledons</taxon>
        <taxon>Gunneridae</taxon>
        <taxon>Pentapetalae</taxon>
        <taxon>asterids</taxon>
        <taxon>lamiids</taxon>
        <taxon>Lamiales</taxon>
        <taxon>Pedaliaceae</taxon>
        <taxon>Sesamum</taxon>
    </lineage>
</organism>
<name>A0AAE2CMY7_9LAMI</name>
<dbReference type="PANTHER" id="PTHR36312">
    <property type="entry name" value="THIONIN-LIKE PROTEIN 1"/>
    <property type="match status" value="1"/>
</dbReference>
<sequence length="137" mass="14785">MKDRKNFQTITQVMVIIMLLFAGEASASFKHCFPGCAIGCLFGGHKLFCVLKCFAKCLVGEGSSSGFDYCKLGCAVDQCAHFEDDFKIEDVEKVNSCVNECEIGKCSLLAQEMASTTSTSSQNGAHHHQDNGVSGQI</sequence>
<evidence type="ECO:0000313" key="3">
    <source>
        <dbReference type="EMBL" id="KAK4428075.1"/>
    </source>
</evidence>
<proteinExistence type="predicted"/>
<reference evidence="3" key="1">
    <citation type="submission" date="2020-06" db="EMBL/GenBank/DDBJ databases">
        <authorList>
            <person name="Li T."/>
            <person name="Hu X."/>
            <person name="Zhang T."/>
            <person name="Song X."/>
            <person name="Zhang H."/>
            <person name="Dai N."/>
            <person name="Sheng W."/>
            <person name="Hou X."/>
            <person name="Wei L."/>
        </authorList>
    </citation>
    <scope>NUCLEOTIDE SEQUENCE</scope>
    <source>
        <strain evidence="3">3651</strain>
        <tissue evidence="3">Leaf</tissue>
    </source>
</reference>
<protein>
    <recommendedName>
        <fullName evidence="5">Acidic protein</fullName>
    </recommendedName>
</protein>